<dbReference type="Proteomes" id="UP001140096">
    <property type="component" value="Unassembled WGS sequence"/>
</dbReference>
<evidence type="ECO:0000313" key="2">
    <source>
        <dbReference type="Proteomes" id="UP001140096"/>
    </source>
</evidence>
<proteinExistence type="predicted"/>
<evidence type="ECO:0000313" key="1">
    <source>
        <dbReference type="EMBL" id="KAJ2811041.1"/>
    </source>
</evidence>
<dbReference type="EC" id="1.18.1.6" evidence="1"/>
<gene>
    <name evidence="1" type="primary">ARH1_2</name>
    <name evidence="1" type="ORF">H4S07_002312</name>
</gene>
<sequence length="762" mass="82896">SHLVTRTKTLYPDQHNRSFAWGLTVAFRWIRAYVFGPDDVWASSKIDISEVEGRRTFISLLVDWSLCSVDRLGFDPTIRYVLNRSVGVPYLEIDVCNVDASTSQVEKHTYYSKRCIGGAERLTGRHARCFAVSSNPESMDTPTFLIKDAWSISGNGPTDDMRENSLLNVLRAEFDKSSEFGGSFSQPVSAGSVYVSRGDTHVADSTDTAFGSLSDGSKIRQHIRTVVQWVGNPISAAEDQNQIVVAIADAMIALNEAYTKCKIVHGNISDQAIFIQKTTCGVKGVLGESDHVSYAGDSIVETREHMLFQSIRSLDHPGAARTRLDDWESILYLVCWLGTFGINPAELLRAIPAIDGRHDPLVLRETYENEIVERLLQIVVKNRDTALVALAASIIANTAEVGSKAAIPPSAAPAKKISVHAYQEKNVAIVGGGAAGFYTAARLLAKTQDVNIDIFEQLPTPYGLVRGQNCTIMFDQVGGVVLSYGASEDRKLGIPGEDGANGKWGVVPARQFVAWYNGLPEAQGVDVDLKSFDKVVIVGYGNVALDCARILLTDPSELASTDTMAPSLETRRGSSNIRHVEMVGNRDLVASECAKFQINRLEGPVDAARAVETGEFVDVPCGLILRSIGYASTPLDGAPFDGRRKIIPNIAGRATDNGELVPGLYATGWVKHWPVGIIATTLQDAYQMADAVSMNRVRAQGQSREVIDQMLGESGVLSSCVTTAQWKRLEAFEAEASQSTGKPREKLTNIEHMLSIIKSPIL</sequence>
<feature type="non-terminal residue" evidence="1">
    <location>
        <position position="1"/>
    </location>
</feature>
<accession>A0ACC1LL47</accession>
<name>A0ACC1LL47_9FUNG</name>
<organism evidence="1 2">
    <name type="scientific">Coemansia furcata</name>
    <dbReference type="NCBI Taxonomy" id="417177"/>
    <lineage>
        <taxon>Eukaryota</taxon>
        <taxon>Fungi</taxon>
        <taxon>Fungi incertae sedis</taxon>
        <taxon>Zoopagomycota</taxon>
        <taxon>Kickxellomycotina</taxon>
        <taxon>Kickxellomycetes</taxon>
        <taxon>Kickxellales</taxon>
        <taxon>Kickxellaceae</taxon>
        <taxon>Coemansia</taxon>
    </lineage>
</organism>
<keyword evidence="2" id="KW-1185">Reference proteome</keyword>
<keyword evidence="1" id="KW-0560">Oxidoreductase</keyword>
<protein>
    <submittedName>
        <fullName evidence="1">NADPH-adrenodoxin reductase</fullName>
        <ecNumber evidence="1">1.18.1.6</ecNumber>
    </submittedName>
</protein>
<reference evidence="1" key="1">
    <citation type="submission" date="2022-07" db="EMBL/GenBank/DDBJ databases">
        <title>Phylogenomic reconstructions and comparative analyses of Kickxellomycotina fungi.</title>
        <authorList>
            <person name="Reynolds N.K."/>
            <person name="Stajich J.E."/>
            <person name="Barry K."/>
            <person name="Grigoriev I.V."/>
            <person name="Crous P."/>
            <person name="Smith M.E."/>
        </authorList>
    </citation>
    <scope>NUCLEOTIDE SEQUENCE</scope>
    <source>
        <strain evidence="1">CBS 102833</strain>
    </source>
</reference>
<comment type="caution">
    <text evidence="1">The sequence shown here is derived from an EMBL/GenBank/DDBJ whole genome shotgun (WGS) entry which is preliminary data.</text>
</comment>
<dbReference type="EMBL" id="JANBUP010000547">
    <property type="protein sequence ID" value="KAJ2811041.1"/>
    <property type="molecule type" value="Genomic_DNA"/>
</dbReference>